<dbReference type="Proteomes" id="UP000266723">
    <property type="component" value="Unassembled WGS sequence"/>
</dbReference>
<organism evidence="1 2">
    <name type="scientific">Brassica cretica</name>
    <name type="common">Mustard</name>
    <dbReference type="NCBI Taxonomy" id="69181"/>
    <lineage>
        <taxon>Eukaryota</taxon>
        <taxon>Viridiplantae</taxon>
        <taxon>Streptophyta</taxon>
        <taxon>Embryophyta</taxon>
        <taxon>Tracheophyta</taxon>
        <taxon>Spermatophyta</taxon>
        <taxon>Magnoliopsida</taxon>
        <taxon>eudicotyledons</taxon>
        <taxon>Gunneridae</taxon>
        <taxon>Pentapetalae</taxon>
        <taxon>rosids</taxon>
        <taxon>malvids</taxon>
        <taxon>Brassicales</taxon>
        <taxon>Brassicaceae</taxon>
        <taxon>Brassiceae</taxon>
        <taxon>Brassica</taxon>
    </lineage>
</organism>
<evidence type="ECO:0000313" key="2">
    <source>
        <dbReference type="Proteomes" id="UP000266723"/>
    </source>
</evidence>
<accession>A0ABQ7E215</accession>
<proteinExistence type="predicted"/>
<name>A0ABQ7E215_BRACR</name>
<comment type="caution">
    <text evidence="1">The sequence shown here is derived from an EMBL/GenBank/DDBJ whole genome shotgun (WGS) entry which is preliminary data.</text>
</comment>
<sequence>MEGRDSETNPMFQDVSMKLSTQINVVMVSGDAEQVNQRRSIVRLVAVIEQLNGSV</sequence>
<evidence type="ECO:0000313" key="1">
    <source>
        <dbReference type="EMBL" id="KAF3590455.1"/>
    </source>
</evidence>
<protein>
    <submittedName>
        <fullName evidence="1">Uncharacterized protein</fullName>
    </submittedName>
</protein>
<keyword evidence="2" id="KW-1185">Reference proteome</keyword>
<reference evidence="1 2" key="1">
    <citation type="journal article" date="2020" name="BMC Genomics">
        <title>Intraspecific diversification of the crop wild relative Brassica cretica Lam. using demographic model selection.</title>
        <authorList>
            <person name="Kioukis A."/>
            <person name="Michalopoulou V.A."/>
            <person name="Briers L."/>
            <person name="Pirintsos S."/>
            <person name="Studholme D.J."/>
            <person name="Pavlidis P."/>
            <person name="Sarris P.F."/>
        </authorList>
    </citation>
    <scope>NUCLEOTIDE SEQUENCE [LARGE SCALE GENOMIC DNA]</scope>
    <source>
        <strain evidence="2">cv. PFS-1207/04</strain>
    </source>
</reference>
<dbReference type="EMBL" id="QGKV02000299">
    <property type="protein sequence ID" value="KAF3590455.1"/>
    <property type="molecule type" value="Genomic_DNA"/>
</dbReference>
<gene>
    <name evidence="1" type="ORF">DY000_02024828</name>
</gene>